<name>A0AAD9QWW4_ACRCE</name>
<proteinExistence type="predicted"/>
<accession>A0AAD9QWW4</accession>
<dbReference type="Gene3D" id="1.10.287.110">
    <property type="entry name" value="DnaJ domain"/>
    <property type="match status" value="1"/>
</dbReference>
<dbReference type="SUPFAM" id="SSF55874">
    <property type="entry name" value="ATPase domain of HSP90 chaperone/DNA topoisomerase II/histidine kinase"/>
    <property type="match status" value="2"/>
</dbReference>
<evidence type="ECO:0000313" key="3">
    <source>
        <dbReference type="EMBL" id="KAK2568823.1"/>
    </source>
</evidence>
<dbReference type="InterPro" id="IPR007842">
    <property type="entry name" value="HEPN_dom"/>
</dbReference>
<reference evidence="3" key="2">
    <citation type="journal article" date="2023" name="Science">
        <title>Genomic signatures of disease resistance in endangered staghorn corals.</title>
        <authorList>
            <person name="Vollmer S.V."/>
            <person name="Selwyn J.D."/>
            <person name="Despard B.A."/>
            <person name="Roesel C.L."/>
        </authorList>
    </citation>
    <scope>NUCLEOTIDE SEQUENCE</scope>
    <source>
        <strain evidence="3">K2</strain>
    </source>
</reference>
<comment type="caution">
    <text evidence="3">The sequence shown here is derived from an EMBL/GenBank/DDBJ whole genome shotgun (WGS) entry which is preliminary data.</text>
</comment>
<dbReference type="GO" id="GO:0030544">
    <property type="term" value="F:Hsp70 protein binding"/>
    <property type="evidence" value="ECO:0007669"/>
    <property type="project" value="TreeGrafter"/>
</dbReference>
<gene>
    <name evidence="3" type="ORF">P5673_006867</name>
</gene>
<dbReference type="SMART" id="SM00748">
    <property type="entry name" value="HEPN"/>
    <property type="match status" value="1"/>
</dbReference>
<dbReference type="InterPro" id="IPR036890">
    <property type="entry name" value="HATPase_C_sf"/>
</dbReference>
<dbReference type="EMBL" id="JARQWQ010000011">
    <property type="protein sequence ID" value="KAK2568823.1"/>
    <property type="molecule type" value="Genomic_DNA"/>
</dbReference>
<keyword evidence="4" id="KW-1185">Reference proteome</keyword>
<dbReference type="PANTHER" id="PTHR15600:SF42">
    <property type="entry name" value="SACSIN"/>
    <property type="match status" value="1"/>
</dbReference>
<feature type="region of interest" description="Disordered" evidence="1">
    <location>
        <begin position="4297"/>
        <end position="4318"/>
    </location>
</feature>
<feature type="domain" description="HEPN" evidence="2">
    <location>
        <begin position="4325"/>
        <end position="4441"/>
    </location>
</feature>
<dbReference type="PROSITE" id="PS50910">
    <property type="entry name" value="HEPN"/>
    <property type="match status" value="1"/>
</dbReference>
<dbReference type="PANTHER" id="PTHR15600">
    <property type="entry name" value="SACSIN"/>
    <property type="match status" value="1"/>
</dbReference>
<evidence type="ECO:0000313" key="4">
    <source>
        <dbReference type="Proteomes" id="UP001249851"/>
    </source>
</evidence>
<dbReference type="Proteomes" id="UP001249851">
    <property type="component" value="Unassembled WGS sequence"/>
</dbReference>
<dbReference type="InterPro" id="IPR052972">
    <property type="entry name" value="Sacsin_chaperone_reg"/>
</dbReference>
<reference evidence="3" key="1">
    <citation type="journal article" date="2023" name="G3 (Bethesda)">
        <title>Whole genome assembly and annotation of the endangered Caribbean coral Acropora cervicornis.</title>
        <authorList>
            <person name="Selwyn J.D."/>
            <person name="Vollmer S.V."/>
        </authorList>
    </citation>
    <scope>NUCLEOTIDE SEQUENCE</scope>
    <source>
        <strain evidence="3">K2</strain>
    </source>
</reference>
<dbReference type="NCBIfam" id="NF047352">
    <property type="entry name" value="P_loop_sacsin"/>
    <property type="match status" value="1"/>
</dbReference>
<dbReference type="InterPro" id="IPR036869">
    <property type="entry name" value="J_dom_sf"/>
</dbReference>
<dbReference type="Gene3D" id="1.20.120.330">
    <property type="entry name" value="Nucleotidyltransferases domain 2"/>
    <property type="match status" value="1"/>
</dbReference>
<dbReference type="Pfam" id="PF25794">
    <property type="entry name" value="SACS"/>
    <property type="match status" value="3"/>
</dbReference>
<dbReference type="SUPFAM" id="SSF81593">
    <property type="entry name" value="Nucleotidyltransferase substrate binding subunit/domain"/>
    <property type="match status" value="1"/>
</dbReference>
<evidence type="ECO:0000256" key="1">
    <source>
        <dbReference type="SAM" id="MobiDB-lite"/>
    </source>
</evidence>
<sequence length="4459" mass="506980">MSSSSRSRIRRQAYGQKKPSLTLVLRRVLEGYPDGGQILKELIQNADDAGATEVKFLFDSRDNAFGTNSLINGSLSKFQGPALYVYNNGLFKEHDWAGIESIMQGSKKKDPVAADLPSVVSDHYVAFLDPQETYFGVSETGRRYNMRDPLLQEYKDQFNPFENVLGCKISSGYFDGTLFRLPLRKWPSKISVKPYTAAKIYNLFESFMAEAPVILLFLKNVETISIYENTWKEQEKKLFTVQIKEEVRSAIRAVKKEFIQAATDFLSRPYEVTYEIVLEVDRPGKYHDEFKFLVLNRADHENMKLAELSSYLRMAPWAGVAVSLDVPREKARKENGRVFCYLPLPIESDWITGLAVHVHGAFAMTDNRRNLKWPGPESQNDEAADWNFFLTRDVVSQAYASLIVALTKLNYPAKEMLSVINNVWPDIERVQGPWKVILKPLLSALLNEPAFWTPAFGGRWIALDDGIMDRLGVSPLNVREEVHEVVLKVLLEVDVPVISLPHKAIKAFDELVQNHVEQRQEISPSYVRHVLGGKMLHSPYGSNDTRSKTVPRTSHLDDLDIYPLSGDRRINQKRTMNKTRGIDLETLSRKEKLFLLEFILMDRKFSELVGLPLLPLANGTFVEFRADVREYLPGFNVLIASRGHPRNLIPGSESRFLDDKIDTSLLETLRSLVEEVENGLVGATQLVKLTPSLVPKLIHECMPDAWRNNSLVVPWDASDTTLPGDLWLRSLWSWLKTEFPRDLTPFEDIPLLPLLEGRIDKRHLIKLKKDHCVIQSSSYFASLPRVVASALQKAGCIVLSHLPPFCDHAALRHYIEPPTPSGVLKVLATVMNEPGNDYLNSCSVEEKVAIRAFLSSLRNPSDDEVLALMMLPIFQTLDGKTFASVQFGGPLSGTKLDVAPPRLHLPMNIKIHYGHQILSAADDDSYQLLRRLPVRILNTTGFLIDKVFPYIDSGAIYTREQVSDLMFWVIQRLPALSSENKSFPDHLKNVRFVPVANGNLKAPNELYDREDEVIQRLFEGESNVFPAYEFSKTHALSLLRVFLGLRGSRSLEAQDVLLIGNQISQAPEELAIKRARALLQFLNDNSFLLDKEVLLKERSGPSKEVVLGDVLSSLSWLPASQEPLSKYPTIMPWFGNLRSLYSPKDMRDADMANIVGSAMPVLHVNLHEKLKTAFGWSFPPPIRYALSQLKTAITSWEHQERKMSEMELLKFQAMLKELYSHLCSEMVITEAVLILKEDSSFPWIWHGSGFATTKCITLRSECHLDLQPYIFVMPEDFLKYSALFSLCGVHETFTASSAIDVLHRIRDWHDGETRRIEEVKRDLDLACVVLNFVTTDGVLIPPDVRKRVLIPIQTKEQRLILKQCTDVSFCDVEWLRCETNKDSDITSEELMVHKSIPMRTAELLGTSPLSKKLAVTETLGFHQSGPCEPVTTRLKNIVNDHSDHSDIFKELIQNAEDAKATEVKFLLDWRNNKKKKILSSGLMETQGPSLWVYNDACFTESDFENINNLAGATKIGSADKLGRFGLGFCTVYKITDVPSFISREFIAFFDPHTTHLGNVITNKSRPGIRINLKSNPKVSTAFPDQFQPYEGIFGCTFERTGGSFYYDGTLFRFPLRTMKTASESEICSQYYNENEMSRLISAFQENASKMMLFLNNVAKISFHQISKDQNPSEAATIFQVEKQTTKELTRSSIAEEDQTINFGRATLRSSSLESDLSGSWIFEHQLNERSADSKRIVSIKCQVVSSESTSDLQILLDQTWLIRTCSGDHKSLQMANSEDGKINGLLPKAEVAALLVNDDIDGIRWRPQRIVGEAFFGLPLGVATGFPVHVNGSFAMTTNRRNLWEDTSDFGASQKPMEVLWNQYLLEDAGSKAYTQLLEDVIDLHRQQDVAEFQFETLWPDPERAPSNTWKEFAHNVFDEIATNPAALLKSQKGWVSVQEAVFLDEAVLSVPECYQIMCNFGYNVVQLPKFISDAFNRKHPKISSHHTVSMDQFIVSVFFPNIDKLPSNLRDPVTCHVLDESLTSHKYKTLLQETKCIPTSSEGDNLSRPCELIDPTGAAGDLFLDKEHVFPSSTHFTRSERLVTLRKLGMVESLLTWKKICERAEFIASLVIDDTGKALLLCRNLLTYLKENMSKLSTPSATEGKRLSGAPFLPVMRKPHDYHLSWKGSISISTRFASAKELFRDESIYLLGSVKPILDECSENGCDHLSKDVAKLLGIADQTPAVNDVLLQLNSAIQGLVEDDAMSRECTRKVCSSVYQFLQDRINTSELQIAQDFLDGKPWIFLGRKFAIPSQVAFPCKGQGNPFLNFISEEFTLKFKELFKAFGVRESFSAQDKVDSLFLLKERKDGQPLTQQEFKAVKHFLEEIVLMDDKTLNLYVGKLPLPDTNQVLTTVSGLAINDAPFVYQEKNTKCLHKDISPTLACRLGVNTIRTQRLSKYSYCFGRPFDQGERLTDRLKNVLKSYPCDVGIFKEIIQTSDDAGATEVHFIHDPRQHDTTRVLSDQWKDLQGPALCIFHNSIFTEEDIEVTQTLDTRSRICTTEKTGKHTIGLNAVYQVTDCPSFITNGEVLFVLDPHARYAPSATHEFPGRRFGPIDEQFWYDFGDLRPGYLEEFFGLKGSTMVRLPLRTGLQAQQSEISSRAFTCADIDQLLAVLENEIQEILLFLRSVRKISISKIENNRLTRRYESTVTISTDDVLKMCALETEATRCKEMETKSIPWFSISYTTTIQDSLGRKEEWLIQECLGSRLYEEKPFIPEGRNLGMLPRAAVALRTTASGTPSRKSQLRNVSWLSNQDKTYHVFCFLPLPIETGLPVHVNGQFVLDNSRKELWKDEGSQGKGTQWNNFIKTYVLAPAYAELIVRAREYIPGISAREPWYFNDVNDAKSGLEWYQNIFPDLDDIHSEWETMAKTVYRVLAISNQPVLPIIREDPSMSGTTSLTRRISNCGIKSLVPCLWVPPCSDKQQALFPDLPSSDLNRLLLMIRLPIVHVQPKLYSSFRDTGNVVKTVKPNIVIAFLEKTNKTMDTLPTSIGNTVFKNLTYLKRLLQFCMEDENFLQHINGLPLLLTEDGMMRKFDSKNPVFLTPYSKLLPSQPELFVNRELIPLFSTFSPSDTLKSGVFKRFDTASIEPFLMQIFPSSWLASDRHVVWQPSQTSVPSVEWLTTLWELILTTYNDRKSSFESDEDATRILRPLEDWPIIPTSKGTLVPVSLGKTVLDLNPRVYDDDKITRILCRLGGSQLDFTPLRGINKDLAVQIVSPHLANPYNRQDFINVLHYLSRGDDFKCHLGHGEIVTLLRFLQEDTTTVYSNTSLLKKFPFYKRLNGRLVSLDSYAFSCVVDLPQCVSLTNIEDRIDGESCVFLEAIQEIEPLYNALRIPRLSQVDVFVKYILPNLDAMSSSDIHAMLLYIRDILLVTLKSASEKSVLLDALRENSILPGTDNSLSPVNRFYDPENAVFKAMLSTSDFPPTEYSCSAWLPFLREIGLKHRVTQQQFLDFAEKLALDAESSYTDTVVRNRSKTLVTCLLQQDHLHDSSFMHIASSIRFVAAETASDELRSLHPQCGCDTTDNVPPFTEFRGALPSEHQKLAWTSMNLLPVWATPITAEKHLLEDLRVALLPPLDKVINHVDVLSNAHRWNVHKDIAKDQRELLHDVIYDAFSFLKGECHCPSTTLSGNCSKSCLAIGSILMRRPCIPVEEGRVFVEGSQLAFETTIELPPYFYKVPREYGHFEHLLKRLGANEKPTPVQFADILGRLKEVCQDKHMEPNEKKVAREATHGFFTTLSVLVKEKSKEVASQYLSLLNELYLPSKEGFLKHSCELIFHDCPSFERRARDFAGDFVDISREGELTADRLSYLLSLLPLRLRAKTIQHLLKEEIHPSCRDKCCTADSNIGTDYCTFVTRYRSILLSPKLVNGILRVIRHQRQTPNLPQEIKDKVQTFCSSLRVTCMSSLDTHLIHLESGYPLKYSNETQDCFLEERNGHWELFIRHGTDENPLNIQLCFQVNRLIGNQIEKEIYLQAMLACRVPDEILPALDRCGVAQDLMGSEARTTEPVLGSEIPVTYHYLLKQDIEYFFRRGEIVGYEKERQTDDGRIDDSQPLYVYAKVVRKVPNRTRSMDSSKFDFQAKYRIDIGEPRLAEVSVLDLYKFDRSGKEIPSVAYELSESLEVTPFTGEPEKAKERVVSRNVRLEEAKQEIKDTLWEAWKLPEKERRKVVKRLFLRWHPDKNIGCDITHEVMQFLLNEIEKMEKLFPSTWRENLREAKQKQKGTSNAAEGFQEFFNQWNQRARQERETFNTFKQQKYHGGPQGKRSTDPQRNEAKRWMRQGKQDFVAAQHLQAQDATFPAIVCFLCQQATEKVFKSALYAAGGITESQLETHDVLNLAYEITELDGSPVDIPFLAAKLKNYHEQTRYPHFHRGDDIPSDAFSPDQAKDALETVQEIVEKITAFVNQNLANTSSD</sequence>
<evidence type="ECO:0000259" key="2">
    <source>
        <dbReference type="PROSITE" id="PS50910"/>
    </source>
</evidence>
<protein>
    <submittedName>
        <fullName evidence="3">Sacsin</fullName>
    </submittedName>
</protein>
<organism evidence="3 4">
    <name type="scientific">Acropora cervicornis</name>
    <name type="common">Staghorn coral</name>
    <dbReference type="NCBI Taxonomy" id="6130"/>
    <lineage>
        <taxon>Eukaryota</taxon>
        <taxon>Metazoa</taxon>
        <taxon>Cnidaria</taxon>
        <taxon>Anthozoa</taxon>
        <taxon>Hexacorallia</taxon>
        <taxon>Scleractinia</taxon>
        <taxon>Astrocoeniina</taxon>
        <taxon>Acroporidae</taxon>
        <taxon>Acropora</taxon>
    </lineage>
</organism>
<dbReference type="InterPro" id="IPR058210">
    <property type="entry name" value="SACS/Nov_dom"/>
</dbReference>
<dbReference type="Pfam" id="PF05168">
    <property type="entry name" value="HEPN"/>
    <property type="match status" value="1"/>
</dbReference>